<dbReference type="AlphaFoldDB" id="A0ABD2PIG3"/>
<protein>
    <submittedName>
        <fullName evidence="1">Uncharacterized protein</fullName>
    </submittedName>
</protein>
<comment type="caution">
    <text evidence="1">The sequence shown here is derived from an EMBL/GenBank/DDBJ whole genome shotgun (WGS) entry which is preliminary data.</text>
</comment>
<reference evidence="1 2" key="1">
    <citation type="journal article" date="2021" name="BMC Biol.">
        <title>Horizontally acquired antibacterial genes associated with adaptive radiation of ladybird beetles.</title>
        <authorList>
            <person name="Li H.S."/>
            <person name="Tang X.F."/>
            <person name="Huang Y.H."/>
            <person name="Xu Z.Y."/>
            <person name="Chen M.L."/>
            <person name="Du X.Y."/>
            <person name="Qiu B.Y."/>
            <person name="Chen P.T."/>
            <person name="Zhang W."/>
            <person name="Slipinski A."/>
            <person name="Escalona H.E."/>
            <person name="Waterhouse R.M."/>
            <person name="Zwick A."/>
            <person name="Pang H."/>
        </authorList>
    </citation>
    <scope>NUCLEOTIDE SEQUENCE [LARGE SCALE GENOMIC DNA]</scope>
    <source>
        <strain evidence="1">SYSU2018</strain>
    </source>
</reference>
<dbReference type="Proteomes" id="UP001516400">
    <property type="component" value="Unassembled WGS sequence"/>
</dbReference>
<proteinExistence type="predicted"/>
<organism evidence="1 2">
    <name type="scientific">Cryptolaemus montrouzieri</name>
    <dbReference type="NCBI Taxonomy" id="559131"/>
    <lineage>
        <taxon>Eukaryota</taxon>
        <taxon>Metazoa</taxon>
        <taxon>Ecdysozoa</taxon>
        <taxon>Arthropoda</taxon>
        <taxon>Hexapoda</taxon>
        <taxon>Insecta</taxon>
        <taxon>Pterygota</taxon>
        <taxon>Neoptera</taxon>
        <taxon>Endopterygota</taxon>
        <taxon>Coleoptera</taxon>
        <taxon>Polyphaga</taxon>
        <taxon>Cucujiformia</taxon>
        <taxon>Coccinelloidea</taxon>
        <taxon>Coccinellidae</taxon>
        <taxon>Scymninae</taxon>
        <taxon>Scymnini</taxon>
        <taxon>Cryptolaemus</taxon>
    </lineage>
</organism>
<sequence length="179" mass="20294">MPPSPQPPTPPDYLAVTHTGIEKPISNTFFVTAKEPLGKTSILRVPAGKPMIINRQLNSTLGITTGVELKMQIRETQTPANLYCSVRNLHRDSNEQLQIVEATLDDLDRYQVFEENLHASLLEPIVHEVQEVLADPLKREIVEIAAEFKQSDKELAQAVVMEYEARERLDVRTQKLIER</sequence>
<accession>A0ABD2PIG3</accession>
<evidence type="ECO:0000313" key="2">
    <source>
        <dbReference type="Proteomes" id="UP001516400"/>
    </source>
</evidence>
<keyword evidence="2" id="KW-1185">Reference proteome</keyword>
<dbReference type="EMBL" id="JABFTP020000186">
    <property type="protein sequence ID" value="KAL3290451.1"/>
    <property type="molecule type" value="Genomic_DNA"/>
</dbReference>
<name>A0ABD2PIG3_9CUCU</name>
<gene>
    <name evidence="1" type="ORF">HHI36_023792</name>
</gene>
<evidence type="ECO:0000313" key="1">
    <source>
        <dbReference type="EMBL" id="KAL3290451.1"/>
    </source>
</evidence>